<dbReference type="RefSeq" id="WP_259817618.1">
    <property type="nucleotide sequence ID" value="NZ_CP103445.1"/>
</dbReference>
<dbReference type="EMBL" id="CP103445">
    <property type="protein sequence ID" value="UWS33030.1"/>
    <property type="molecule type" value="Genomic_DNA"/>
</dbReference>
<sequence>MITEGPGHSANFAFLAEHDPLFIKITTTAEQVFSSDPNTTLMKLRQFAEALAQNIAVRLNIATEGNPSQQELLYRLDRELQFDPAIRQLFHTLRLEGNRATHQFQTPHREAMDALKIARALAIWFHQTFGKNNDAFNPGPFVPPRDPSEQLRKSQAAIESLKQGLLAALSGTKRGRRKTR</sequence>
<dbReference type="Pfam" id="PF13643">
    <property type="entry name" value="DUF4145"/>
    <property type="match status" value="1"/>
</dbReference>
<proteinExistence type="predicted"/>
<feature type="region of interest" description="Disordered" evidence="1">
    <location>
        <begin position="135"/>
        <end position="154"/>
    </location>
</feature>
<accession>A0ABY5X6K9</accession>
<protein>
    <submittedName>
        <fullName evidence="3">DUF4145 domain-containing protein</fullName>
    </submittedName>
</protein>
<reference evidence="3" key="1">
    <citation type="submission" date="2022-07" db="EMBL/GenBank/DDBJ databases">
        <title>Genetic diversity of Erwinia pyrifoliae.</title>
        <authorList>
            <person name="Park D.S."/>
            <person name="Ham H."/>
        </authorList>
    </citation>
    <scope>NUCLEOTIDE SEQUENCE</scope>
    <source>
        <strain evidence="3">CP201486</strain>
    </source>
</reference>
<gene>
    <name evidence="3" type="ORF">NYP84_15695</name>
</gene>
<keyword evidence="4" id="KW-1185">Reference proteome</keyword>
<evidence type="ECO:0000259" key="2">
    <source>
        <dbReference type="Pfam" id="PF13643"/>
    </source>
</evidence>
<name>A0ABY5X6K9_ERWPY</name>
<evidence type="ECO:0000313" key="4">
    <source>
        <dbReference type="Proteomes" id="UP001058553"/>
    </source>
</evidence>
<evidence type="ECO:0000313" key="3">
    <source>
        <dbReference type="EMBL" id="UWS33030.1"/>
    </source>
</evidence>
<dbReference type="InterPro" id="IPR025285">
    <property type="entry name" value="DUF4145"/>
</dbReference>
<organism evidence="3 4">
    <name type="scientific">Erwinia pyrifoliae</name>
    <dbReference type="NCBI Taxonomy" id="79967"/>
    <lineage>
        <taxon>Bacteria</taxon>
        <taxon>Pseudomonadati</taxon>
        <taxon>Pseudomonadota</taxon>
        <taxon>Gammaproteobacteria</taxon>
        <taxon>Enterobacterales</taxon>
        <taxon>Erwiniaceae</taxon>
        <taxon>Erwinia</taxon>
    </lineage>
</organism>
<dbReference type="Proteomes" id="UP001058553">
    <property type="component" value="Chromosome"/>
</dbReference>
<feature type="domain" description="DUF4145" evidence="2">
    <location>
        <begin position="28"/>
        <end position="115"/>
    </location>
</feature>
<evidence type="ECO:0000256" key="1">
    <source>
        <dbReference type="SAM" id="MobiDB-lite"/>
    </source>
</evidence>